<evidence type="ECO:0000256" key="1">
    <source>
        <dbReference type="ARBA" id="ARBA00022741"/>
    </source>
</evidence>
<dbReference type="GO" id="GO:0005524">
    <property type="term" value="F:ATP binding"/>
    <property type="evidence" value="ECO:0007669"/>
    <property type="project" value="UniProtKB-KW"/>
</dbReference>
<dbReference type="Proteomes" id="UP001596414">
    <property type="component" value="Unassembled WGS sequence"/>
</dbReference>
<dbReference type="EMBL" id="JBHSZQ010000001">
    <property type="protein sequence ID" value="MFC7124546.1"/>
    <property type="molecule type" value="Genomic_DNA"/>
</dbReference>
<keyword evidence="2 4" id="KW-0067">ATP-binding</keyword>
<dbReference type="PANTHER" id="PTHR43613:SF1">
    <property type="entry name" value="ABC TRANSPORTER, ATP-BINDING PROTEIN"/>
    <property type="match status" value="1"/>
</dbReference>
<gene>
    <name evidence="4" type="ORF">ACFQJ7_00620</name>
</gene>
<dbReference type="PANTHER" id="PTHR43613">
    <property type="entry name" value="ABC TRANSPORTER, ATP-BINDING PROTEIN"/>
    <property type="match status" value="1"/>
</dbReference>
<name>A0ABD5X0E7_9EURY</name>
<evidence type="ECO:0000256" key="2">
    <source>
        <dbReference type="ARBA" id="ARBA00022840"/>
    </source>
</evidence>
<feature type="domain" description="ABC transporter" evidence="3">
    <location>
        <begin position="6"/>
        <end position="228"/>
    </location>
</feature>
<dbReference type="InterPro" id="IPR027417">
    <property type="entry name" value="P-loop_NTPase"/>
</dbReference>
<dbReference type="Pfam" id="PF00005">
    <property type="entry name" value="ABC_tran"/>
    <property type="match status" value="1"/>
</dbReference>
<proteinExistence type="predicted"/>
<evidence type="ECO:0000313" key="5">
    <source>
        <dbReference type="Proteomes" id="UP001596414"/>
    </source>
</evidence>
<dbReference type="PROSITE" id="PS50893">
    <property type="entry name" value="ABC_TRANSPORTER_2"/>
    <property type="match status" value="1"/>
</dbReference>
<dbReference type="RefSeq" id="WP_267637741.1">
    <property type="nucleotide sequence ID" value="NZ_JAODIY010000010.1"/>
</dbReference>
<evidence type="ECO:0000313" key="4">
    <source>
        <dbReference type="EMBL" id="MFC7124546.1"/>
    </source>
</evidence>
<dbReference type="Gene3D" id="3.40.50.300">
    <property type="entry name" value="P-loop containing nucleotide triphosphate hydrolases"/>
    <property type="match status" value="1"/>
</dbReference>
<reference evidence="4 5" key="1">
    <citation type="journal article" date="2014" name="Int. J. Syst. Evol. Microbiol.">
        <title>Complete genome sequence of Corynebacterium casei LMG S-19264T (=DSM 44701T), isolated from a smear-ripened cheese.</title>
        <authorList>
            <consortium name="US DOE Joint Genome Institute (JGI-PGF)"/>
            <person name="Walter F."/>
            <person name="Albersmeier A."/>
            <person name="Kalinowski J."/>
            <person name="Ruckert C."/>
        </authorList>
    </citation>
    <scope>NUCLEOTIDE SEQUENCE [LARGE SCALE GENOMIC DNA]</scope>
    <source>
        <strain evidence="4 5">CGMCC 4.7215</strain>
    </source>
</reference>
<dbReference type="SUPFAM" id="SSF52540">
    <property type="entry name" value="P-loop containing nucleoside triphosphate hydrolases"/>
    <property type="match status" value="1"/>
</dbReference>
<protein>
    <submittedName>
        <fullName evidence="4">ABC transporter ATP-binding protein</fullName>
    </submittedName>
</protein>
<dbReference type="CDD" id="cd03230">
    <property type="entry name" value="ABC_DR_subfamily_A"/>
    <property type="match status" value="1"/>
</dbReference>
<dbReference type="AlphaFoldDB" id="A0ABD5X0E7"/>
<dbReference type="SMART" id="SM00382">
    <property type="entry name" value="AAA"/>
    <property type="match status" value="1"/>
</dbReference>
<evidence type="ECO:0000259" key="3">
    <source>
        <dbReference type="PROSITE" id="PS50893"/>
    </source>
</evidence>
<keyword evidence="1" id="KW-0547">Nucleotide-binding</keyword>
<dbReference type="InterPro" id="IPR017871">
    <property type="entry name" value="ABC_transporter-like_CS"/>
</dbReference>
<dbReference type="InterPro" id="IPR003593">
    <property type="entry name" value="AAA+_ATPase"/>
</dbReference>
<dbReference type="PROSITE" id="PS00211">
    <property type="entry name" value="ABC_TRANSPORTER_1"/>
    <property type="match status" value="1"/>
</dbReference>
<dbReference type="InterPro" id="IPR003439">
    <property type="entry name" value="ABC_transporter-like_ATP-bd"/>
</dbReference>
<accession>A0ABD5X0E7</accession>
<organism evidence="4 5">
    <name type="scientific">Halovenus rubra</name>
    <dbReference type="NCBI Taxonomy" id="869890"/>
    <lineage>
        <taxon>Archaea</taxon>
        <taxon>Methanobacteriati</taxon>
        <taxon>Methanobacteriota</taxon>
        <taxon>Stenosarchaea group</taxon>
        <taxon>Halobacteria</taxon>
        <taxon>Halobacteriales</taxon>
        <taxon>Haloarculaceae</taxon>
        <taxon>Halovenus</taxon>
    </lineage>
</organism>
<sequence length="291" mass="31247">MATPAVSVRELRKGFGNGEVLAGVDLDVPAGEITLLMGPNGVGKTILLSCIAGGLYADAGDISVFGDSPDAATEQLSFMLQDAMLVDELTGHENIAFFRDLHPRTTDQYEDILATLDFDIEALEMEVGDYSGGMKRKLELAISLSVEVPLYLLDEPTAALDMTTVNQLHSVLASRREAGETLLISSHLPADAELADTIAFVAENGITAIGSPEELLAAVPSVVLADGPADIASAVRDGRLFEDKVHRRGFLREGVSPESVTGEKGAAVQVREPTYTDMFNYYVHLREEHDE</sequence>
<comment type="caution">
    <text evidence="4">The sequence shown here is derived from an EMBL/GenBank/DDBJ whole genome shotgun (WGS) entry which is preliminary data.</text>
</comment>